<feature type="region of interest" description="Disordered" evidence="1">
    <location>
        <begin position="64"/>
        <end position="94"/>
    </location>
</feature>
<evidence type="ECO:0000256" key="1">
    <source>
        <dbReference type="SAM" id="MobiDB-lite"/>
    </source>
</evidence>
<feature type="compositionally biased region" description="Acidic residues" evidence="1">
    <location>
        <begin position="567"/>
        <end position="576"/>
    </location>
</feature>
<dbReference type="EMBL" id="JARKIF010000015">
    <property type="protein sequence ID" value="KAJ7622100.1"/>
    <property type="molecule type" value="Genomic_DNA"/>
</dbReference>
<feature type="region of interest" description="Disordered" evidence="1">
    <location>
        <begin position="108"/>
        <end position="128"/>
    </location>
</feature>
<protein>
    <submittedName>
        <fullName evidence="2">Uncharacterized protein</fullName>
    </submittedName>
</protein>
<accession>A0AAD7BIC0</accession>
<feature type="compositionally biased region" description="Low complexity" evidence="1">
    <location>
        <begin position="408"/>
        <end position="424"/>
    </location>
</feature>
<feature type="region of interest" description="Disordered" evidence="1">
    <location>
        <begin position="545"/>
        <end position="582"/>
    </location>
</feature>
<feature type="region of interest" description="Disordered" evidence="1">
    <location>
        <begin position="333"/>
        <end position="441"/>
    </location>
</feature>
<gene>
    <name evidence="2" type="ORF">FB45DRAFT_1031797</name>
</gene>
<organism evidence="2 3">
    <name type="scientific">Roridomyces roridus</name>
    <dbReference type="NCBI Taxonomy" id="1738132"/>
    <lineage>
        <taxon>Eukaryota</taxon>
        <taxon>Fungi</taxon>
        <taxon>Dikarya</taxon>
        <taxon>Basidiomycota</taxon>
        <taxon>Agaricomycotina</taxon>
        <taxon>Agaricomycetes</taxon>
        <taxon>Agaricomycetidae</taxon>
        <taxon>Agaricales</taxon>
        <taxon>Marasmiineae</taxon>
        <taxon>Mycenaceae</taxon>
        <taxon>Roridomyces</taxon>
    </lineage>
</organism>
<comment type="caution">
    <text evidence="2">The sequence shown here is derived from an EMBL/GenBank/DDBJ whole genome shotgun (WGS) entry which is preliminary data.</text>
</comment>
<feature type="compositionally biased region" description="Low complexity" evidence="1">
    <location>
        <begin position="68"/>
        <end position="94"/>
    </location>
</feature>
<evidence type="ECO:0000313" key="2">
    <source>
        <dbReference type="EMBL" id="KAJ7622100.1"/>
    </source>
</evidence>
<sequence>MFLLELLSAQPHLPRLFFPFESSKPLQLVIGLRFDALHNLAYTDNSELLVELDNILAPDVLLPNTDDTPPNLNTLSTPTTPSATVPSTPSTPASPRFFPATFTPPSERTFNLNLTPKEPPKIDDSDDEMTTKTPELFRGNGTAVQAHVWLQTMELGLKSSATDEEKVERFETCLYPGSPAERWFGTLQAADKADWKSLKVAFKKQWPRPQPVERLPAFVVNELKGNRLDIQDVGVLVDTDTGDRVYSHVIWVERVRRLLGELDIPDSGMLLMSDVRETLPIQFRRLIPTTGVDTWDQWLTAVENISPYSLEDVREDARALGLIHDVWDTTAVSHPLSPQPQRWQQRAWTPSPQGAYTAPAARKSQAPQSSFPATPSTQQAPIPMTPSPSARGPLRTSATTLFGSTLRGPSTFPKFPTTPGTPSPARDRPPHLPNTPTSLGGDLEQDRVIARAIAEQARLYQGDTASIQRYTSDMAAWEAGPREWATFPFTPGTVAPGSRECFGCGTVTDPPHGASRCTATLQIPQRERSLRLFVNRTLYPPKPRFGIAQVNDDPPYDIFGGHNPDDQLFDDEDSGNGEERAQ</sequence>
<dbReference type="AlphaFoldDB" id="A0AAD7BIC0"/>
<dbReference type="Proteomes" id="UP001221142">
    <property type="component" value="Unassembled WGS sequence"/>
</dbReference>
<feature type="compositionally biased region" description="Polar residues" evidence="1">
    <location>
        <begin position="339"/>
        <end position="354"/>
    </location>
</feature>
<proteinExistence type="predicted"/>
<reference evidence="2" key="1">
    <citation type="submission" date="2023-03" db="EMBL/GenBank/DDBJ databases">
        <title>Massive genome expansion in bonnet fungi (Mycena s.s.) driven by repeated elements and novel gene families across ecological guilds.</title>
        <authorList>
            <consortium name="Lawrence Berkeley National Laboratory"/>
            <person name="Harder C.B."/>
            <person name="Miyauchi S."/>
            <person name="Viragh M."/>
            <person name="Kuo A."/>
            <person name="Thoen E."/>
            <person name="Andreopoulos B."/>
            <person name="Lu D."/>
            <person name="Skrede I."/>
            <person name="Drula E."/>
            <person name="Henrissat B."/>
            <person name="Morin E."/>
            <person name="Kohler A."/>
            <person name="Barry K."/>
            <person name="LaButti K."/>
            <person name="Morin E."/>
            <person name="Salamov A."/>
            <person name="Lipzen A."/>
            <person name="Mereny Z."/>
            <person name="Hegedus B."/>
            <person name="Baldrian P."/>
            <person name="Stursova M."/>
            <person name="Weitz H."/>
            <person name="Taylor A."/>
            <person name="Grigoriev I.V."/>
            <person name="Nagy L.G."/>
            <person name="Martin F."/>
            <person name="Kauserud H."/>
        </authorList>
    </citation>
    <scope>NUCLEOTIDE SEQUENCE</scope>
    <source>
        <strain evidence="2">9284</strain>
    </source>
</reference>
<evidence type="ECO:0000313" key="3">
    <source>
        <dbReference type="Proteomes" id="UP001221142"/>
    </source>
</evidence>
<keyword evidence="3" id="KW-1185">Reference proteome</keyword>
<feature type="compositionally biased region" description="Polar residues" evidence="1">
    <location>
        <begin position="365"/>
        <end position="380"/>
    </location>
</feature>
<name>A0AAD7BIC0_9AGAR</name>